<keyword evidence="17" id="KW-1185">Reference proteome</keyword>
<keyword evidence="5 11" id="KW-0812">Transmembrane</keyword>
<evidence type="ECO:0000256" key="4">
    <source>
        <dbReference type="ARBA" id="ARBA00022496"/>
    </source>
</evidence>
<evidence type="ECO:0000256" key="7">
    <source>
        <dbReference type="ARBA" id="ARBA00023065"/>
    </source>
</evidence>
<sequence length="758" mass="81450">MASACVRGAWSAALIRVALTSSALTCISMPALAQEAGAETASVDPNEIIVSARRRSETLQETPVAITAVNSAMIEDKAALNIGDLMGTAPNLIITNQASGAAAANLSIRGLTYADVEKSAEPTVGVVVDGVFIGTSTGQFFDFFDIEQIEVLRGPQGTLFGRNTIGGVVNIRRTRPTGELGVKAEISYGRFDTLATRAVVNVPLGQNLALKGFYFHNQSDGWYRQAQDGRRRGGSNNENFGASLLATPTDGFEALLTIEKQVQDFDPATSILTNSGDAFCALAPAQECNRNTTGDLYTVFGEPTSSHYSAPAATLEMNLDVGEVKLTSVTGYRESEEGQTQDFDSSSTDLYYVYRGQDYDQFSQELRAAGNFGPSFDYVVGAYYFRSNYELDQWTRVTAFSPGVDPRDYDQNPQHVEGKTRSIAVFGDFNWAFADKFRLSFGGRFTRDKKALSNAFGGVLIGQGSDSFKKFTPKVGVDYRPSDDVMVYASWSRGYRSGGFSPRAGSAESASRAYGPETVDSYEIGGKFDMMGGMLQLNLAGFISKYKDLQQNNNVFCATCATQNETVTSNVGSATIKGIEADFTLRPTQGLTISGALGLLDSKFKGFIVGGVSPVTGAIIPFDFSNNDLIYNPDMTASLSATYTVPTSFGEVVGNVGYRYIGRYDQQISVGGLTGDTTNGPAIVTGNDPRVRTDEQNLVDASLTTRFDLAGTEAHVTLFGRNLLDDRGPTHGFTVGGLFAFGTAREPRTYGVTLGVKY</sequence>
<dbReference type="CDD" id="cd01347">
    <property type="entry name" value="ligand_gated_channel"/>
    <property type="match status" value="1"/>
</dbReference>
<keyword evidence="13" id="KW-0732">Signal</keyword>
<evidence type="ECO:0000259" key="14">
    <source>
        <dbReference type="Pfam" id="PF00593"/>
    </source>
</evidence>
<dbReference type="RefSeq" id="WP_379485728.1">
    <property type="nucleotide sequence ID" value="NZ_JBHLWK010000002.1"/>
</dbReference>
<comment type="similarity">
    <text evidence="11 12">Belongs to the TonB-dependent receptor family.</text>
</comment>
<dbReference type="PROSITE" id="PS52016">
    <property type="entry name" value="TONB_DEPENDENT_REC_3"/>
    <property type="match status" value="1"/>
</dbReference>
<evidence type="ECO:0000256" key="13">
    <source>
        <dbReference type="SAM" id="SignalP"/>
    </source>
</evidence>
<feature type="domain" description="TonB-dependent receptor-like beta-barrel" evidence="14">
    <location>
        <begin position="298"/>
        <end position="723"/>
    </location>
</feature>
<reference evidence="16 17" key="1">
    <citation type="submission" date="2024-09" db="EMBL/GenBank/DDBJ databases">
        <authorList>
            <person name="Sun Q."/>
            <person name="Mori K."/>
        </authorList>
    </citation>
    <scope>NUCLEOTIDE SEQUENCE [LARGE SCALE GENOMIC DNA]</scope>
    <source>
        <strain evidence="16 17">CCM 7706</strain>
    </source>
</reference>
<gene>
    <name evidence="16" type="ORF">ACFFJC_01070</name>
</gene>
<keyword evidence="8 12" id="KW-0798">TonB box</keyword>
<evidence type="ECO:0000256" key="3">
    <source>
        <dbReference type="ARBA" id="ARBA00022452"/>
    </source>
</evidence>
<keyword evidence="6" id="KW-0408">Iron</keyword>
<name>A0ABV6CQ59_9SPHN</name>
<accession>A0ABV6CQ59</accession>
<evidence type="ECO:0000259" key="15">
    <source>
        <dbReference type="Pfam" id="PF07715"/>
    </source>
</evidence>
<dbReference type="Pfam" id="PF07715">
    <property type="entry name" value="Plug"/>
    <property type="match status" value="1"/>
</dbReference>
<dbReference type="InterPro" id="IPR000531">
    <property type="entry name" value="Beta-barrel_TonB"/>
</dbReference>
<dbReference type="Gene3D" id="2.40.170.20">
    <property type="entry name" value="TonB-dependent receptor, beta-barrel domain"/>
    <property type="match status" value="1"/>
</dbReference>
<comment type="caution">
    <text evidence="16">The sequence shown here is derived from an EMBL/GenBank/DDBJ whole genome shotgun (WGS) entry which is preliminary data.</text>
</comment>
<dbReference type="Proteomes" id="UP001589798">
    <property type="component" value="Unassembled WGS sequence"/>
</dbReference>
<evidence type="ECO:0000313" key="17">
    <source>
        <dbReference type="Proteomes" id="UP001589798"/>
    </source>
</evidence>
<dbReference type="InterPro" id="IPR036942">
    <property type="entry name" value="Beta-barrel_TonB_sf"/>
</dbReference>
<keyword evidence="9 11" id="KW-0472">Membrane</keyword>
<keyword evidence="7" id="KW-0406">Ion transport</keyword>
<evidence type="ECO:0000256" key="8">
    <source>
        <dbReference type="ARBA" id="ARBA00023077"/>
    </source>
</evidence>
<evidence type="ECO:0000256" key="2">
    <source>
        <dbReference type="ARBA" id="ARBA00022448"/>
    </source>
</evidence>
<keyword evidence="10 11" id="KW-0998">Cell outer membrane</keyword>
<dbReference type="EMBL" id="JBHLWK010000002">
    <property type="protein sequence ID" value="MFC0202858.1"/>
    <property type="molecule type" value="Genomic_DNA"/>
</dbReference>
<dbReference type="PANTHER" id="PTHR32552">
    <property type="entry name" value="FERRICHROME IRON RECEPTOR-RELATED"/>
    <property type="match status" value="1"/>
</dbReference>
<evidence type="ECO:0000313" key="16">
    <source>
        <dbReference type="EMBL" id="MFC0202858.1"/>
    </source>
</evidence>
<dbReference type="SUPFAM" id="SSF56935">
    <property type="entry name" value="Porins"/>
    <property type="match status" value="1"/>
</dbReference>
<evidence type="ECO:0000256" key="6">
    <source>
        <dbReference type="ARBA" id="ARBA00023004"/>
    </source>
</evidence>
<evidence type="ECO:0000256" key="1">
    <source>
        <dbReference type="ARBA" id="ARBA00004571"/>
    </source>
</evidence>
<dbReference type="PANTHER" id="PTHR32552:SF81">
    <property type="entry name" value="TONB-DEPENDENT OUTER MEMBRANE RECEPTOR"/>
    <property type="match status" value="1"/>
</dbReference>
<evidence type="ECO:0000256" key="9">
    <source>
        <dbReference type="ARBA" id="ARBA00023136"/>
    </source>
</evidence>
<dbReference type="InterPro" id="IPR012910">
    <property type="entry name" value="Plug_dom"/>
</dbReference>
<proteinExistence type="inferred from homology"/>
<keyword evidence="4" id="KW-0410">Iron transport</keyword>
<comment type="subcellular location">
    <subcellularLocation>
        <location evidence="1 11">Cell outer membrane</location>
        <topology evidence="1 11">Multi-pass membrane protein</topology>
    </subcellularLocation>
</comment>
<dbReference type="Pfam" id="PF00593">
    <property type="entry name" value="TonB_dep_Rec_b-barrel"/>
    <property type="match status" value="1"/>
</dbReference>
<feature type="domain" description="TonB-dependent receptor plug" evidence="15">
    <location>
        <begin position="59"/>
        <end position="168"/>
    </location>
</feature>
<evidence type="ECO:0000256" key="12">
    <source>
        <dbReference type="RuleBase" id="RU003357"/>
    </source>
</evidence>
<keyword evidence="3 11" id="KW-1134">Transmembrane beta strand</keyword>
<keyword evidence="16" id="KW-0675">Receptor</keyword>
<evidence type="ECO:0000256" key="5">
    <source>
        <dbReference type="ARBA" id="ARBA00022692"/>
    </source>
</evidence>
<dbReference type="InterPro" id="IPR039426">
    <property type="entry name" value="TonB-dep_rcpt-like"/>
</dbReference>
<feature type="chain" id="PRO_5047341414" evidence="13">
    <location>
        <begin position="34"/>
        <end position="758"/>
    </location>
</feature>
<organism evidence="16 17">
    <name type="scientific">Novosphingobium soli</name>
    <dbReference type="NCBI Taxonomy" id="574956"/>
    <lineage>
        <taxon>Bacteria</taxon>
        <taxon>Pseudomonadati</taxon>
        <taxon>Pseudomonadota</taxon>
        <taxon>Alphaproteobacteria</taxon>
        <taxon>Sphingomonadales</taxon>
        <taxon>Sphingomonadaceae</taxon>
        <taxon>Novosphingobium</taxon>
    </lineage>
</organism>
<keyword evidence="2 11" id="KW-0813">Transport</keyword>
<protein>
    <submittedName>
        <fullName evidence="16">TonB-dependent receptor</fullName>
    </submittedName>
</protein>
<evidence type="ECO:0000256" key="10">
    <source>
        <dbReference type="ARBA" id="ARBA00023237"/>
    </source>
</evidence>
<feature type="signal peptide" evidence="13">
    <location>
        <begin position="1"/>
        <end position="33"/>
    </location>
</feature>
<evidence type="ECO:0000256" key="11">
    <source>
        <dbReference type="PROSITE-ProRule" id="PRU01360"/>
    </source>
</evidence>